<evidence type="ECO:0000313" key="1">
    <source>
        <dbReference type="EMBL" id="EAR94067.1"/>
    </source>
</evidence>
<evidence type="ECO:0000313" key="2">
    <source>
        <dbReference type="Proteomes" id="UP000009168"/>
    </source>
</evidence>
<sequence length="241" mass="28795">MMKRDLQKFKYVGGGKFENVPYQNKFNKEQKYNDRDINDKRLPKWDLIYKFSDRNNINCKYHHETTIEITKFKPTRKNYGPSSNLHQVQTQQDQYKPTIKIVEQQPPKSARDFTERTPRAIRTIPDNSDELRIINEKKYLLPHMRTITPNGRPINVKHVSEFKNSEELDILNQMYHELPHMRTKTPNGRQIREPATHFISNETDFINQKKHLMPSMQNIQPEVRQNLTSRNKSQFTLAWDA</sequence>
<reference evidence="2" key="1">
    <citation type="journal article" date="2006" name="PLoS Biol.">
        <title>Macronuclear genome sequence of the ciliate Tetrahymena thermophila, a model eukaryote.</title>
        <authorList>
            <person name="Eisen J.A."/>
            <person name="Coyne R.S."/>
            <person name="Wu M."/>
            <person name="Wu D."/>
            <person name="Thiagarajan M."/>
            <person name="Wortman J.R."/>
            <person name="Badger J.H."/>
            <person name="Ren Q."/>
            <person name="Amedeo P."/>
            <person name="Jones K.M."/>
            <person name="Tallon L.J."/>
            <person name="Delcher A.L."/>
            <person name="Salzberg S.L."/>
            <person name="Silva J.C."/>
            <person name="Haas B.J."/>
            <person name="Majoros W.H."/>
            <person name="Farzad M."/>
            <person name="Carlton J.M."/>
            <person name="Smith R.K. Jr."/>
            <person name="Garg J."/>
            <person name="Pearlman R.E."/>
            <person name="Karrer K.M."/>
            <person name="Sun L."/>
            <person name="Manning G."/>
            <person name="Elde N.C."/>
            <person name="Turkewitz A.P."/>
            <person name="Asai D.J."/>
            <person name="Wilkes D.E."/>
            <person name="Wang Y."/>
            <person name="Cai H."/>
            <person name="Collins K."/>
            <person name="Stewart B.A."/>
            <person name="Lee S.R."/>
            <person name="Wilamowska K."/>
            <person name="Weinberg Z."/>
            <person name="Ruzzo W.L."/>
            <person name="Wloga D."/>
            <person name="Gaertig J."/>
            <person name="Frankel J."/>
            <person name="Tsao C.-C."/>
            <person name="Gorovsky M.A."/>
            <person name="Keeling P.J."/>
            <person name="Waller R.F."/>
            <person name="Patron N.J."/>
            <person name="Cherry J.M."/>
            <person name="Stover N.A."/>
            <person name="Krieger C.J."/>
            <person name="del Toro C."/>
            <person name="Ryder H.F."/>
            <person name="Williamson S.C."/>
            <person name="Barbeau R.A."/>
            <person name="Hamilton E.P."/>
            <person name="Orias E."/>
        </authorList>
    </citation>
    <scope>NUCLEOTIDE SEQUENCE [LARGE SCALE GENOMIC DNA]</scope>
    <source>
        <strain evidence="2">SB210</strain>
    </source>
</reference>
<dbReference type="HOGENOM" id="CLU_1153698_0_0_1"/>
<name>Q23BQ1_TETTS</name>
<dbReference type="OrthoDB" id="10591044at2759"/>
<dbReference type="RefSeq" id="XP_001014312.1">
    <property type="nucleotide sequence ID" value="XM_001014312.1"/>
</dbReference>
<proteinExistence type="predicted"/>
<dbReference type="GeneID" id="7837259"/>
<dbReference type="InParanoid" id="Q23BQ1"/>
<dbReference type="AlphaFoldDB" id="Q23BQ1"/>
<organism evidence="1 2">
    <name type="scientific">Tetrahymena thermophila (strain SB210)</name>
    <dbReference type="NCBI Taxonomy" id="312017"/>
    <lineage>
        <taxon>Eukaryota</taxon>
        <taxon>Sar</taxon>
        <taxon>Alveolata</taxon>
        <taxon>Ciliophora</taxon>
        <taxon>Intramacronucleata</taxon>
        <taxon>Oligohymenophorea</taxon>
        <taxon>Hymenostomatida</taxon>
        <taxon>Tetrahymenina</taxon>
        <taxon>Tetrahymenidae</taxon>
        <taxon>Tetrahymena</taxon>
    </lineage>
</organism>
<gene>
    <name evidence="1" type="ORF">TTHERM_00227810</name>
</gene>
<protein>
    <submittedName>
        <fullName evidence="1">Uncharacterized protein</fullName>
    </submittedName>
</protein>
<accession>Q23BQ1</accession>
<dbReference type="OMA" id="RNNINCK"/>
<dbReference type="Proteomes" id="UP000009168">
    <property type="component" value="Unassembled WGS sequence"/>
</dbReference>
<dbReference type="KEGG" id="tet:TTHERM_00227810"/>
<keyword evidence="2" id="KW-1185">Reference proteome</keyword>
<dbReference type="EMBL" id="GG662718">
    <property type="protein sequence ID" value="EAR94067.1"/>
    <property type="molecule type" value="Genomic_DNA"/>
</dbReference>